<feature type="compositionally biased region" description="Polar residues" evidence="1">
    <location>
        <begin position="562"/>
        <end position="572"/>
    </location>
</feature>
<name>A0AAE8MWM9_9PEZI</name>
<accession>A0AAE8MWM9</accession>
<dbReference type="AlphaFoldDB" id="A0AAE8MWM9"/>
<feature type="compositionally biased region" description="Basic and acidic residues" evidence="1">
    <location>
        <begin position="488"/>
        <end position="501"/>
    </location>
</feature>
<protein>
    <submittedName>
        <fullName evidence="2">Uncharacterized protein</fullName>
    </submittedName>
</protein>
<evidence type="ECO:0000313" key="2">
    <source>
        <dbReference type="EMBL" id="SPO00907.1"/>
    </source>
</evidence>
<organism evidence="2 3">
    <name type="scientific">Cephalotrichum gorgonifer</name>
    <dbReference type="NCBI Taxonomy" id="2041049"/>
    <lineage>
        <taxon>Eukaryota</taxon>
        <taxon>Fungi</taxon>
        <taxon>Dikarya</taxon>
        <taxon>Ascomycota</taxon>
        <taxon>Pezizomycotina</taxon>
        <taxon>Sordariomycetes</taxon>
        <taxon>Hypocreomycetidae</taxon>
        <taxon>Microascales</taxon>
        <taxon>Microascaceae</taxon>
        <taxon>Cephalotrichum</taxon>
    </lineage>
</organism>
<comment type="caution">
    <text evidence="2">The sequence shown here is derived from an EMBL/GenBank/DDBJ whole genome shotgun (WGS) entry which is preliminary data.</text>
</comment>
<evidence type="ECO:0000313" key="3">
    <source>
        <dbReference type="Proteomes" id="UP001187682"/>
    </source>
</evidence>
<gene>
    <name evidence="2" type="ORF">DNG_03655</name>
</gene>
<reference evidence="2" key="1">
    <citation type="submission" date="2018-03" db="EMBL/GenBank/DDBJ databases">
        <authorList>
            <person name="Guldener U."/>
        </authorList>
    </citation>
    <scope>NUCLEOTIDE SEQUENCE</scope>
</reference>
<evidence type="ECO:0000256" key="1">
    <source>
        <dbReference type="SAM" id="MobiDB-lite"/>
    </source>
</evidence>
<feature type="region of interest" description="Disordered" evidence="1">
    <location>
        <begin position="474"/>
        <end position="572"/>
    </location>
</feature>
<dbReference type="Proteomes" id="UP001187682">
    <property type="component" value="Unassembled WGS sequence"/>
</dbReference>
<proteinExistence type="predicted"/>
<sequence length="957" mass="107410">MEDIIEFYVSCNPPLRPKGVEYVFDQLRESKIEHLEILYESTVPWFQCLATKHQRSSLVNFLTSLLHDILARETGDFELDPRAGDIEIIADDPMILSWGAFLQLGESELEEYEKYRYPSSFGHFAYKSIWQGLRSINAPQGLNVRRLLQREGDIEWSFEAFGNSVGCQMSYNTMQDILYLGSSQRASIDKAVRKLDWLLKHRIYGSSPTTHFILPPPAFLEWRLSLRPISKWRGVAISTIIRTTAVTARSDYRDLYSKGVVITYVFPDWVGDERGVLEGPLTDLSAEQTLPKKAFEAFNHYSYLAKEPITKPRVAWPPAPDCTLPKPVPQKTATVIVDWVRETRDAHGQSTQPSSTPIPQPLELTLLESGALQHRQVEKTVTSTAADLAGLSIPVSEDIGRSQGLVERGLAAGAGHSTQTSHFGLSNYGDGIKQNTRGISLNTDKANTKDLLGMEDEGDLPNLIAPMIPTLVPQPRLELQSQPRKYRQTMDQRAPRRERDQTNYGSTGRASPSPPRAGRGKSKIPIKSGLPPPGVRDDKRTAAKRSLSHAGDRAIVPAQVPPSGSQLQGSWNTGIGGEPFANATLPEMLRRSVNRRSSFEKSLEECLFSMALKAQALVGKVSMEVAFGRIVIENVHEDAINFSGVDVYEPNYSAIRLLQELATFNEANFRFHEILCLDGNNANMLKDIHWTSDPDKCWSLDGRKVFYDFNCRDLVSNCCFTIQVKADDLAYTFESQNHALVESVFIHCPDRSWDLNACLRVTDTAYFKAKYKDFAESLTESISIPDGLPCGKLRFTFEEYGEFRVSVDQVRVRHVARYRDGHRGNTVLNITMWQATNTEWDAVDDNDRGTRHIRVEPSENDDTKGLANVWYEASISSVRLEKVLEENATIEFGDEVKWAKAKLKEEGVFKNLYHPAIGMVEQMDGIGSSNNNGRNPFAGSVLSEAESKIGELKKGFW</sequence>
<keyword evidence="3" id="KW-1185">Reference proteome</keyword>
<dbReference type="EMBL" id="ONZQ02000004">
    <property type="protein sequence ID" value="SPO00907.1"/>
    <property type="molecule type" value="Genomic_DNA"/>
</dbReference>